<dbReference type="SMART" id="SM00235">
    <property type="entry name" value="ZnMc"/>
    <property type="match status" value="1"/>
</dbReference>
<sequence>MLTDNEIDAPKINTSSNIDKKVGISNKNTNNYWTEKNSKGEPVNDFKNFLQRFGYFEGKQNEATVRQMKLPRCGFPDLLEESANFAAQGNKWNKSDLTYKFVKFTSDLSEDEVRTAIATAFSLLGAVTPLTFTEATTNQADILISFVTGEHGDNNPFDGTGNGLAHAYFPPPNSGDLAGEGDAHFDDSEAWSVNLSSSGIDLVTVAAHEFGHSLGLSHSNVQGALMFPSYSGPHRSLHQDDKVGIQSIYGPNA</sequence>
<keyword evidence="5" id="KW-0732">Signal</keyword>
<comment type="caution">
    <text evidence="11">The sequence shown here is derived from an EMBL/GenBank/DDBJ whole genome shotgun (WGS) entry which is preliminary data.</text>
</comment>
<keyword evidence="8" id="KW-0482">Metalloprotease</keyword>
<protein>
    <submittedName>
        <fullName evidence="11">Matrixin family protein</fullName>
    </submittedName>
</protein>
<keyword evidence="4" id="KW-0479">Metal-binding</keyword>
<dbReference type="GO" id="GO:0006508">
    <property type="term" value="P:proteolysis"/>
    <property type="evidence" value="ECO:0007669"/>
    <property type="project" value="UniProtKB-KW"/>
</dbReference>
<keyword evidence="7" id="KW-0862">Zinc</keyword>
<dbReference type="CDD" id="cd04278">
    <property type="entry name" value="ZnMc_MMP"/>
    <property type="match status" value="1"/>
</dbReference>
<evidence type="ECO:0000256" key="3">
    <source>
        <dbReference type="ARBA" id="ARBA00022670"/>
    </source>
</evidence>
<keyword evidence="6" id="KW-0378">Hydrolase</keyword>
<proteinExistence type="inferred from homology"/>
<comment type="similarity">
    <text evidence="2">Belongs to the peptidase M10A family.</text>
</comment>
<dbReference type="InterPro" id="IPR021190">
    <property type="entry name" value="Pept_M10A"/>
</dbReference>
<dbReference type="PANTHER" id="PTHR10201:SF291">
    <property type="entry name" value="MATRIX METALLOPROTEINASE 1, ISOFORM C-RELATED"/>
    <property type="match status" value="1"/>
</dbReference>
<dbReference type="SUPFAM" id="SSF47090">
    <property type="entry name" value="PGBD-like"/>
    <property type="match status" value="1"/>
</dbReference>
<dbReference type="InterPro" id="IPR021158">
    <property type="entry name" value="Pept_M10A_Zn_BS"/>
</dbReference>
<evidence type="ECO:0000256" key="6">
    <source>
        <dbReference type="ARBA" id="ARBA00022801"/>
    </source>
</evidence>
<evidence type="ECO:0000256" key="1">
    <source>
        <dbReference type="ARBA" id="ARBA00001947"/>
    </source>
</evidence>
<dbReference type="EMBL" id="JMQC01000008">
    <property type="protein sequence ID" value="KFN01381.1"/>
    <property type="molecule type" value="Genomic_DNA"/>
</dbReference>
<evidence type="ECO:0000256" key="9">
    <source>
        <dbReference type="ARBA" id="ARBA00023145"/>
    </source>
</evidence>
<reference evidence="11 12" key="1">
    <citation type="submission" date="2014-04" db="EMBL/GenBank/DDBJ databases">
        <authorList>
            <person name="Bishop-Lilly K.A."/>
            <person name="Broomall S.M."/>
            <person name="Chain P.S."/>
            <person name="Chertkov O."/>
            <person name="Coyne S.R."/>
            <person name="Daligault H.E."/>
            <person name="Davenport K.W."/>
            <person name="Erkkila T."/>
            <person name="Frey K.G."/>
            <person name="Gibbons H.S."/>
            <person name="Gu W."/>
            <person name="Jaissle J."/>
            <person name="Johnson S.L."/>
            <person name="Koroleva G.I."/>
            <person name="Ladner J.T."/>
            <person name="Lo C.-C."/>
            <person name="Minogue T.D."/>
            <person name="Munk C."/>
            <person name="Palacios G.F."/>
            <person name="Redden C.L."/>
            <person name="Rosenzweig C.N."/>
            <person name="Scholz M.B."/>
            <person name="Teshima H."/>
            <person name="Xu Y."/>
        </authorList>
    </citation>
    <scope>NUCLEOTIDE SEQUENCE [LARGE SCALE GENOMIC DNA]</scope>
    <source>
        <strain evidence="11 12">BHP</strain>
    </source>
</reference>
<dbReference type="Proteomes" id="UP000029389">
    <property type="component" value="Unassembled WGS sequence"/>
</dbReference>
<comment type="cofactor">
    <cofactor evidence="1">
        <name>Zn(2+)</name>
        <dbReference type="ChEBI" id="CHEBI:29105"/>
    </cofactor>
</comment>
<dbReference type="GO" id="GO:0030198">
    <property type="term" value="P:extracellular matrix organization"/>
    <property type="evidence" value="ECO:0007669"/>
    <property type="project" value="TreeGrafter"/>
</dbReference>
<organism evidence="11 12">
    <name type="scientific">Bacillus clarus</name>
    <dbReference type="NCBI Taxonomy" id="2338372"/>
    <lineage>
        <taxon>Bacteria</taxon>
        <taxon>Bacillati</taxon>
        <taxon>Bacillota</taxon>
        <taxon>Bacilli</taxon>
        <taxon>Bacillales</taxon>
        <taxon>Bacillaceae</taxon>
        <taxon>Bacillus</taxon>
        <taxon>Bacillus cereus group</taxon>
    </lineage>
</organism>
<dbReference type="GO" id="GO:0030574">
    <property type="term" value="P:collagen catabolic process"/>
    <property type="evidence" value="ECO:0007669"/>
    <property type="project" value="TreeGrafter"/>
</dbReference>
<evidence type="ECO:0000256" key="8">
    <source>
        <dbReference type="ARBA" id="ARBA00023049"/>
    </source>
</evidence>
<dbReference type="InterPro" id="IPR006026">
    <property type="entry name" value="Peptidase_Metallo"/>
</dbReference>
<evidence type="ECO:0000256" key="4">
    <source>
        <dbReference type="ARBA" id="ARBA00022723"/>
    </source>
</evidence>
<dbReference type="PROSITE" id="PS00546">
    <property type="entry name" value="CYSTEINE_SWITCH"/>
    <property type="match status" value="1"/>
</dbReference>
<dbReference type="PRINTS" id="PR00138">
    <property type="entry name" value="MATRIXIN"/>
</dbReference>
<dbReference type="Gene3D" id="3.40.390.10">
    <property type="entry name" value="Collagenase (Catalytic Domain)"/>
    <property type="match status" value="1"/>
</dbReference>
<evidence type="ECO:0000313" key="12">
    <source>
        <dbReference type="Proteomes" id="UP000029389"/>
    </source>
</evidence>
<evidence type="ECO:0000256" key="7">
    <source>
        <dbReference type="ARBA" id="ARBA00022833"/>
    </source>
</evidence>
<evidence type="ECO:0000259" key="10">
    <source>
        <dbReference type="SMART" id="SM00235"/>
    </source>
</evidence>
<dbReference type="GO" id="GO:0031012">
    <property type="term" value="C:extracellular matrix"/>
    <property type="evidence" value="ECO:0007669"/>
    <property type="project" value="InterPro"/>
</dbReference>
<dbReference type="GO" id="GO:0008270">
    <property type="term" value="F:zinc ion binding"/>
    <property type="evidence" value="ECO:0007669"/>
    <property type="project" value="InterPro"/>
</dbReference>
<evidence type="ECO:0000313" key="11">
    <source>
        <dbReference type="EMBL" id="KFN01381.1"/>
    </source>
</evidence>
<dbReference type="InterPro" id="IPR036365">
    <property type="entry name" value="PGBD-like_sf"/>
</dbReference>
<dbReference type="GO" id="GO:0004222">
    <property type="term" value="F:metalloendopeptidase activity"/>
    <property type="evidence" value="ECO:0007669"/>
    <property type="project" value="InterPro"/>
</dbReference>
<dbReference type="InterPro" id="IPR033739">
    <property type="entry name" value="M10A_MMP"/>
</dbReference>
<dbReference type="InterPro" id="IPR001818">
    <property type="entry name" value="Pept_M10_metallopeptidase"/>
</dbReference>
<dbReference type="MEROPS" id="M10.013"/>
<dbReference type="RefSeq" id="WP_241484332.1">
    <property type="nucleotide sequence ID" value="NZ_JMQC01000008.1"/>
</dbReference>
<dbReference type="Pfam" id="PF00413">
    <property type="entry name" value="Peptidase_M10"/>
    <property type="match status" value="1"/>
</dbReference>
<gene>
    <name evidence="11" type="ORF">DJ93_5349</name>
</gene>
<dbReference type="SUPFAM" id="SSF55486">
    <property type="entry name" value="Metalloproteases ('zincins'), catalytic domain"/>
    <property type="match status" value="1"/>
</dbReference>
<accession>A0A090ZAN4</accession>
<dbReference type="PANTHER" id="PTHR10201">
    <property type="entry name" value="MATRIX METALLOPROTEINASE"/>
    <property type="match status" value="1"/>
</dbReference>
<keyword evidence="3" id="KW-0645">Protease</keyword>
<dbReference type="PATRIC" id="fig|1405.8.peg.5516"/>
<dbReference type="AlphaFoldDB" id="A0A090ZAN4"/>
<dbReference type="InterPro" id="IPR024079">
    <property type="entry name" value="MetalloPept_cat_dom_sf"/>
</dbReference>
<name>A0A090ZAN4_9BACI</name>
<evidence type="ECO:0000256" key="2">
    <source>
        <dbReference type="ARBA" id="ARBA00010370"/>
    </source>
</evidence>
<feature type="domain" description="Peptidase metallopeptidase" evidence="10">
    <location>
        <begin position="88"/>
        <end position="251"/>
    </location>
</feature>
<evidence type="ECO:0000256" key="5">
    <source>
        <dbReference type="ARBA" id="ARBA00022729"/>
    </source>
</evidence>
<keyword evidence="9" id="KW-0865">Zymogen</keyword>